<dbReference type="SUPFAM" id="SSF48452">
    <property type="entry name" value="TPR-like"/>
    <property type="match status" value="1"/>
</dbReference>
<keyword evidence="2" id="KW-0802">TPR repeat</keyword>
<reference evidence="6" key="1">
    <citation type="submission" date="2020-12" db="EMBL/GenBank/DDBJ databases">
        <title>Geomonas sp. Red875, isolated from river sediment.</title>
        <authorList>
            <person name="Xu Z."/>
            <person name="Zhang Z."/>
            <person name="Masuda Y."/>
            <person name="Itoh H."/>
            <person name="Senoo K."/>
        </authorList>
    </citation>
    <scope>NUCLEOTIDE SEQUENCE</scope>
    <source>
        <strain evidence="6">Red875</strain>
    </source>
</reference>
<dbReference type="AlphaFoldDB" id="A0A8J7JM35"/>
<evidence type="ECO:0000259" key="5">
    <source>
        <dbReference type="Pfam" id="PF13525"/>
    </source>
</evidence>
<dbReference type="EMBL" id="JAEMHM010000010">
    <property type="protein sequence ID" value="MBJ6725625.1"/>
    <property type="molecule type" value="Genomic_DNA"/>
</dbReference>
<dbReference type="SMART" id="SM00028">
    <property type="entry name" value="TPR"/>
    <property type="match status" value="3"/>
</dbReference>
<feature type="signal peptide" evidence="4">
    <location>
        <begin position="1"/>
        <end position="22"/>
    </location>
</feature>
<evidence type="ECO:0000256" key="3">
    <source>
        <dbReference type="SAM" id="Coils"/>
    </source>
</evidence>
<accession>A0A8J7JM35</accession>
<feature type="repeat" description="TPR" evidence="2">
    <location>
        <begin position="245"/>
        <end position="278"/>
    </location>
</feature>
<dbReference type="PROSITE" id="PS50005">
    <property type="entry name" value="TPR"/>
    <property type="match status" value="2"/>
</dbReference>
<feature type="domain" description="Outer membrane lipoprotein BamD-like" evidence="5">
    <location>
        <begin position="168"/>
        <end position="288"/>
    </location>
</feature>
<evidence type="ECO:0000256" key="4">
    <source>
        <dbReference type="SAM" id="SignalP"/>
    </source>
</evidence>
<organism evidence="6 7">
    <name type="scientific">Geomesophilobacter sediminis</name>
    <dbReference type="NCBI Taxonomy" id="2798584"/>
    <lineage>
        <taxon>Bacteria</taxon>
        <taxon>Pseudomonadati</taxon>
        <taxon>Thermodesulfobacteriota</taxon>
        <taxon>Desulfuromonadia</taxon>
        <taxon>Geobacterales</taxon>
        <taxon>Geobacteraceae</taxon>
        <taxon>Geomesophilobacter</taxon>
    </lineage>
</organism>
<dbReference type="RefSeq" id="WP_199384519.1">
    <property type="nucleotide sequence ID" value="NZ_JAEMHM010000010.1"/>
</dbReference>
<feature type="repeat" description="TPR" evidence="2">
    <location>
        <begin position="208"/>
        <end position="241"/>
    </location>
</feature>
<dbReference type="HAMAP" id="MF_02066">
    <property type="entry name" value="CpoB"/>
    <property type="match status" value="1"/>
</dbReference>
<sequence>MQSLRLALISVLVLSCVGCATKDDLDMVKRDSDEMKSRIFTLNKSLGEVRGEIKDGIDKSLANYKQNMDTLQKEMEGYQKDMATLRKGSADLQATLDAARVDMQVLTGKVDDVRLLAQKPADDLALLRTDTNKRLASFDERLTKLEQAIADLQKSTAQVRQDQAALQQTPESLYRKGVESMKGEGAAAKAREIFAKFLELYPKHKLAANAHYWTGETYYGEKNYEQAILEYQEVIQNYPESEKAPAALLKQGMAFKALGDKKSAHYDFKRVIEEYPKSDEAKSARERLGGR</sequence>
<protein>
    <submittedName>
        <fullName evidence="6">Tol-pal system protein YbgF</fullName>
    </submittedName>
</protein>
<feature type="chain" id="PRO_5039936645" evidence="4">
    <location>
        <begin position="23"/>
        <end position="291"/>
    </location>
</feature>
<dbReference type="Gene3D" id="1.25.40.10">
    <property type="entry name" value="Tetratricopeptide repeat domain"/>
    <property type="match status" value="1"/>
</dbReference>
<dbReference type="Pfam" id="PF13525">
    <property type="entry name" value="YfiO"/>
    <property type="match status" value="1"/>
</dbReference>
<keyword evidence="3" id="KW-0175">Coiled coil</keyword>
<dbReference type="InterPro" id="IPR019734">
    <property type="entry name" value="TPR_rpt"/>
</dbReference>
<evidence type="ECO:0000313" key="6">
    <source>
        <dbReference type="EMBL" id="MBJ6725625.1"/>
    </source>
</evidence>
<evidence type="ECO:0000256" key="2">
    <source>
        <dbReference type="PROSITE-ProRule" id="PRU00339"/>
    </source>
</evidence>
<dbReference type="InterPro" id="IPR014162">
    <property type="entry name" value="CpoB_C"/>
</dbReference>
<proteinExistence type="inferred from homology"/>
<dbReference type="GO" id="GO:0051301">
    <property type="term" value="P:cell division"/>
    <property type="evidence" value="ECO:0007669"/>
    <property type="project" value="InterPro"/>
</dbReference>
<name>A0A8J7JM35_9BACT</name>
<evidence type="ECO:0000256" key="1">
    <source>
        <dbReference type="ARBA" id="ARBA00022729"/>
    </source>
</evidence>
<dbReference type="PROSITE" id="PS51257">
    <property type="entry name" value="PROKAR_LIPOPROTEIN"/>
    <property type="match status" value="1"/>
</dbReference>
<evidence type="ECO:0000313" key="7">
    <source>
        <dbReference type="Proteomes" id="UP000636888"/>
    </source>
</evidence>
<comment type="caution">
    <text evidence="6">The sequence shown here is derived from an EMBL/GenBank/DDBJ whole genome shotgun (WGS) entry which is preliminary data.</text>
</comment>
<gene>
    <name evidence="6" type="primary">ybgF</name>
    <name evidence="6" type="ORF">JFN93_12965</name>
</gene>
<feature type="coiled-coil region" evidence="3">
    <location>
        <begin position="128"/>
        <end position="162"/>
    </location>
</feature>
<dbReference type="NCBIfam" id="TIGR02795">
    <property type="entry name" value="tol_pal_ybgF"/>
    <property type="match status" value="1"/>
</dbReference>
<feature type="coiled-coil region" evidence="3">
    <location>
        <begin position="54"/>
        <end position="88"/>
    </location>
</feature>
<dbReference type="Proteomes" id="UP000636888">
    <property type="component" value="Unassembled WGS sequence"/>
</dbReference>
<keyword evidence="7" id="KW-1185">Reference proteome</keyword>
<dbReference type="InterPro" id="IPR011990">
    <property type="entry name" value="TPR-like_helical_dom_sf"/>
</dbReference>
<keyword evidence="1 4" id="KW-0732">Signal</keyword>
<dbReference type="InterPro" id="IPR039565">
    <property type="entry name" value="BamD-like"/>
</dbReference>
<dbReference type="InterPro" id="IPR034706">
    <property type="entry name" value="CpoB"/>
</dbReference>